<dbReference type="EMBL" id="BMYV01000001">
    <property type="protein sequence ID" value="GGX59646.1"/>
    <property type="molecule type" value="Genomic_DNA"/>
</dbReference>
<dbReference type="InterPro" id="IPR015422">
    <property type="entry name" value="PyrdxlP-dep_Trfase_small"/>
</dbReference>
<evidence type="ECO:0000313" key="17">
    <source>
        <dbReference type="EMBL" id="GGX59646.1"/>
    </source>
</evidence>
<dbReference type="InterPro" id="IPR050087">
    <property type="entry name" value="AON_synthase_class-II"/>
</dbReference>
<evidence type="ECO:0000259" key="16">
    <source>
        <dbReference type="Pfam" id="PF00155"/>
    </source>
</evidence>
<dbReference type="GO" id="GO:0006782">
    <property type="term" value="P:protoporphyrinogen IX biosynthetic process"/>
    <property type="evidence" value="ECO:0007669"/>
    <property type="project" value="UniProtKB-UniRule"/>
</dbReference>
<evidence type="ECO:0000256" key="13">
    <source>
        <dbReference type="ARBA" id="ARBA00047654"/>
    </source>
</evidence>
<comment type="similarity">
    <text evidence="3 14">Belongs to the class-II pyridoxal-phosphate-dependent aminotransferase family.</text>
</comment>
<dbReference type="EC" id="2.3.1.37" evidence="5 15"/>
<dbReference type="Gene3D" id="3.40.640.10">
    <property type="entry name" value="Type I PLP-dependent aspartate aminotransferase-like (Major domain)"/>
    <property type="match status" value="1"/>
</dbReference>
<reference evidence="17 18" key="1">
    <citation type="journal article" date="2014" name="Int. J. Syst. Evol. Microbiol.">
        <title>Complete genome sequence of Corynebacterium casei LMG S-19264T (=DSM 44701T), isolated from a smear-ripened cheese.</title>
        <authorList>
            <consortium name="US DOE Joint Genome Institute (JGI-PGF)"/>
            <person name="Walter F."/>
            <person name="Albersmeier A."/>
            <person name="Kalinowski J."/>
            <person name="Ruckert C."/>
        </authorList>
    </citation>
    <scope>NUCLEOTIDE SEQUENCE [LARGE SCALE GENOMIC DNA]</scope>
    <source>
        <strain evidence="17 18">KCTC 23968</strain>
    </source>
</reference>
<accession>A0A918NB88</accession>
<dbReference type="FunFam" id="3.40.640.10:FF:000006">
    <property type="entry name" value="5-aminolevulinate synthase, mitochondrial"/>
    <property type="match status" value="1"/>
</dbReference>
<comment type="pathway">
    <text evidence="2 15">Porphyrin-containing compound metabolism; protoporphyrin-IX biosynthesis; 5-aminolevulinate from glycine: step 1/1.</text>
</comment>
<proteinExistence type="inferred from homology"/>
<dbReference type="PANTHER" id="PTHR13693">
    <property type="entry name" value="CLASS II AMINOTRANSFERASE/8-AMINO-7-OXONONANOATE SYNTHASE"/>
    <property type="match status" value="1"/>
</dbReference>
<evidence type="ECO:0000256" key="3">
    <source>
        <dbReference type="ARBA" id="ARBA00008392"/>
    </source>
</evidence>
<evidence type="ECO:0000256" key="8">
    <source>
        <dbReference type="ARBA" id="ARBA00023133"/>
    </source>
</evidence>
<evidence type="ECO:0000256" key="11">
    <source>
        <dbReference type="ARBA" id="ARBA00031945"/>
    </source>
</evidence>
<keyword evidence="7 14" id="KW-0663">Pyridoxal phosphate</keyword>
<dbReference type="PANTHER" id="PTHR13693:SF102">
    <property type="entry name" value="2-AMINO-3-KETOBUTYRATE COENZYME A LIGASE, MITOCHONDRIAL"/>
    <property type="match status" value="1"/>
</dbReference>
<evidence type="ECO:0000256" key="15">
    <source>
        <dbReference type="RuleBase" id="RU910713"/>
    </source>
</evidence>
<keyword evidence="6 15" id="KW-0808">Transferase</keyword>
<dbReference type="InterPro" id="IPR015421">
    <property type="entry name" value="PyrdxlP-dep_Trfase_major"/>
</dbReference>
<feature type="domain" description="Aminotransferase class I/classII large" evidence="16">
    <location>
        <begin position="52"/>
        <end position="396"/>
    </location>
</feature>
<dbReference type="GO" id="GO:0030170">
    <property type="term" value="F:pyridoxal phosphate binding"/>
    <property type="evidence" value="ECO:0007669"/>
    <property type="project" value="UniProtKB-UniRule"/>
</dbReference>
<keyword evidence="18" id="KW-1185">Reference proteome</keyword>
<evidence type="ECO:0000256" key="4">
    <source>
        <dbReference type="ARBA" id="ARBA00011738"/>
    </source>
</evidence>
<keyword evidence="9 15" id="KW-0012">Acyltransferase</keyword>
<protein>
    <recommendedName>
        <fullName evidence="5 15">5-aminolevulinate synthase</fullName>
        <ecNumber evidence="5 15">2.3.1.37</ecNumber>
    </recommendedName>
    <alternativeName>
        <fullName evidence="10 15">5-aminolevulinic acid synthase</fullName>
    </alternativeName>
    <alternativeName>
        <fullName evidence="11 15">Delta-ALA synthase</fullName>
    </alternativeName>
    <alternativeName>
        <fullName evidence="12 15">Delta-aminolevulinate synthase</fullName>
    </alternativeName>
</protein>
<dbReference type="Gene3D" id="3.90.1150.10">
    <property type="entry name" value="Aspartate Aminotransferase, domain 1"/>
    <property type="match status" value="1"/>
</dbReference>
<evidence type="ECO:0000256" key="10">
    <source>
        <dbReference type="ARBA" id="ARBA00031691"/>
    </source>
</evidence>
<evidence type="ECO:0000256" key="2">
    <source>
        <dbReference type="ARBA" id="ARBA00005029"/>
    </source>
</evidence>
<dbReference type="InterPro" id="IPR001917">
    <property type="entry name" value="Aminotrans_II_pyridoxalP_BS"/>
</dbReference>
<evidence type="ECO:0000256" key="7">
    <source>
        <dbReference type="ARBA" id="ARBA00022898"/>
    </source>
</evidence>
<dbReference type="InterPro" id="IPR010961">
    <property type="entry name" value="4pyrrol_synth_NH2levulA_synth"/>
</dbReference>
<dbReference type="GO" id="GO:0003870">
    <property type="term" value="F:5-aminolevulinate synthase activity"/>
    <property type="evidence" value="ECO:0007669"/>
    <property type="project" value="UniProtKB-EC"/>
</dbReference>
<evidence type="ECO:0000256" key="6">
    <source>
        <dbReference type="ARBA" id="ARBA00022679"/>
    </source>
</evidence>
<dbReference type="Proteomes" id="UP000600865">
    <property type="component" value="Unassembled WGS sequence"/>
</dbReference>
<evidence type="ECO:0000313" key="18">
    <source>
        <dbReference type="Proteomes" id="UP000600865"/>
    </source>
</evidence>
<name>A0A918NB88_9PROT</name>
<dbReference type="NCBIfam" id="TIGR01821">
    <property type="entry name" value="5aminolev_synth"/>
    <property type="match status" value="1"/>
</dbReference>
<dbReference type="InterPro" id="IPR004839">
    <property type="entry name" value="Aminotransferase_I/II_large"/>
</dbReference>
<gene>
    <name evidence="17" type="ORF">GCM10011309_06780</name>
</gene>
<dbReference type="SUPFAM" id="SSF53383">
    <property type="entry name" value="PLP-dependent transferases"/>
    <property type="match status" value="1"/>
</dbReference>
<comment type="caution">
    <text evidence="17">The sequence shown here is derived from an EMBL/GenBank/DDBJ whole genome shotgun (WGS) entry which is preliminary data.</text>
</comment>
<keyword evidence="8 15" id="KW-0350">Heme biosynthesis</keyword>
<comment type="catalytic activity">
    <reaction evidence="13 15">
        <text>succinyl-CoA + glycine + H(+) = 5-aminolevulinate + CO2 + CoA</text>
        <dbReference type="Rhea" id="RHEA:12921"/>
        <dbReference type="ChEBI" id="CHEBI:15378"/>
        <dbReference type="ChEBI" id="CHEBI:16526"/>
        <dbReference type="ChEBI" id="CHEBI:57287"/>
        <dbReference type="ChEBI" id="CHEBI:57292"/>
        <dbReference type="ChEBI" id="CHEBI:57305"/>
        <dbReference type="ChEBI" id="CHEBI:356416"/>
        <dbReference type="EC" id="2.3.1.37"/>
    </reaction>
</comment>
<evidence type="ECO:0000256" key="1">
    <source>
        <dbReference type="ARBA" id="ARBA00001933"/>
    </source>
</evidence>
<comment type="subunit">
    <text evidence="4">Homodimer.</text>
</comment>
<dbReference type="InterPro" id="IPR015424">
    <property type="entry name" value="PyrdxlP-dep_Trfase"/>
</dbReference>
<dbReference type="CDD" id="cd06454">
    <property type="entry name" value="KBL_like"/>
    <property type="match status" value="1"/>
</dbReference>
<evidence type="ECO:0000256" key="12">
    <source>
        <dbReference type="ARBA" id="ARBA00032773"/>
    </source>
</evidence>
<sequence>METKAVNYRAAFEAAVETVREEGRYRIFRDIRRKAGAFPRATWFKDDKSEQNITVWCSNDYLGMGQNPCVVEAVKSAVDAAGTGSGGTRNISGTTRYHVQLEAELADLHDKDAALVLTSGYVANEATLGVMSKILPGLVILSDEMNHASMISGIQRARCEKVIFKHNDLADLEAKLKKIPADQPKLIAFESVYSMDADIAPIEQICDLADKYGALTYIDEVHAVGMYGPHGGGVAEERGLMDRIDIIQGTLAKAYGMVGGYIAADSVIIDAVRSTASGFIFTTSIPPSTAAGALRSVKVLKQTPEKREQHQERANELKSRLRAGGYNFIDGDTHIVPLMVGDPVKCQAISDTLINDYGIYAQAINYPTVPRGTERLRFTPSPFHDDIMMDELMSALETVWAEYGLKREKVA</sequence>
<dbReference type="RefSeq" id="WP_189581301.1">
    <property type="nucleotide sequence ID" value="NZ_BMYV01000001.1"/>
</dbReference>
<dbReference type="Pfam" id="PF00155">
    <property type="entry name" value="Aminotran_1_2"/>
    <property type="match status" value="1"/>
</dbReference>
<evidence type="ECO:0000256" key="14">
    <source>
        <dbReference type="RuleBase" id="RU003693"/>
    </source>
</evidence>
<dbReference type="PROSITE" id="PS00599">
    <property type="entry name" value="AA_TRANSFER_CLASS_2"/>
    <property type="match status" value="1"/>
</dbReference>
<evidence type="ECO:0000256" key="5">
    <source>
        <dbReference type="ARBA" id="ARBA00013257"/>
    </source>
</evidence>
<comment type="cofactor">
    <cofactor evidence="1 14">
        <name>pyridoxal 5'-phosphate</name>
        <dbReference type="ChEBI" id="CHEBI:597326"/>
    </cofactor>
</comment>
<evidence type="ECO:0000256" key="9">
    <source>
        <dbReference type="ARBA" id="ARBA00023315"/>
    </source>
</evidence>
<dbReference type="AlphaFoldDB" id="A0A918NB88"/>
<organism evidence="17 18">
    <name type="scientific">Litorimonas cladophorae</name>
    <dbReference type="NCBI Taxonomy" id="1220491"/>
    <lineage>
        <taxon>Bacteria</taxon>
        <taxon>Pseudomonadati</taxon>
        <taxon>Pseudomonadota</taxon>
        <taxon>Alphaproteobacteria</taxon>
        <taxon>Maricaulales</taxon>
        <taxon>Robiginitomaculaceae</taxon>
    </lineage>
</organism>